<evidence type="ECO:0000313" key="3">
    <source>
        <dbReference type="EMBL" id="KAA3497950.1"/>
    </source>
</evidence>
<keyword evidence="2" id="KW-1133">Transmembrane helix</keyword>
<feature type="region of interest" description="Disordered" evidence="1">
    <location>
        <begin position="130"/>
        <end position="149"/>
    </location>
</feature>
<evidence type="ECO:0000256" key="2">
    <source>
        <dbReference type="SAM" id="Phobius"/>
    </source>
</evidence>
<feature type="transmembrane region" description="Helical" evidence="2">
    <location>
        <begin position="47"/>
        <end position="66"/>
    </location>
</feature>
<protein>
    <submittedName>
        <fullName evidence="3">Uncharacterized protein</fullName>
    </submittedName>
</protein>
<organism evidence="3 4">
    <name type="scientific">Rhizobium rhizogenes</name>
    <name type="common">Agrobacterium rhizogenes</name>
    <dbReference type="NCBI Taxonomy" id="359"/>
    <lineage>
        <taxon>Bacteria</taxon>
        <taxon>Pseudomonadati</taxon>
        <taxon>Pseudomonadota</taxon>
        <taxon>Alphaproteobacteria</taxon>
        <taxon>Hyphomicrobiales</taxon>
        <taxon>Rhizobiaceae</taxon>
        <taxon>Rhizobium/Agrobacterium group</taxon>
        <taxon>Rhizobium</taxon>
    </lineage>
</organism>
<comment type="caution">
    <text evidence="3">The sequence shown here is derived from an EMBL/GenBank/DDBJ whole genome shotgun (WGS) entry which is preliminary data.</text>
</comment>
<accession>A0AA88EW10</accession>
<reference evidence="3 4" key="1">
    <citation type="submission" date="2018-08" db="EMBL/GenBank/DDBJ databases">
        <title>Crown Gall in kiwifruit.</title>
        <authorList>
            <person name="Visnovsky S.B."/>
            <person name="Pitman A.R."/>
        </authorList>
    </citation>
    <scope>NUCLEOTIDE SEQUENCE [LARGE SCALE GENOMIC DNA]</scope>
    <source>
        <strain evidence="3 4">SBV_302_78_2</strain>
    </source>
</reference>
<gene>
    <name evidence="3" type="ORF">DXM27_24740</name>
</gene>
<evidence type="ECO:0000256" key="1">
    <source>
        <dbReference type="SAM" id="MobiDB-lite"/>
    </source>
</evidence>
<keyword evidence="2" id="KW-0472">Membrane</keyword>
<dbReference type="Proteomes" id="UP000473658">
    <property type="component" value="Unassembled WGS sequence"/>
</dbReference>
<keyword evidence="2" id="KW-0812">Transmembrane</keyword>
<evidence type="ECO:0000313" key="4">
    <source>
        <dbReference type="Proteomes" id="UP000473658"/>
    </source>
</evidence>
<sequence>MSSHLEGDIIAPSEASTAGVIRVERVWQHRHGLELTVPRCRRNTARIVALGIGGLMLGAICVFAYSDLIPASGTDTKRAMASTSVGHEIAAPSTVLRDVVDIAPAISGINETQVASLPYVAIPTKRPLYEPVQSGKPDRSTSTTRSSDVVRFDKCKPSCETRDPLVVGTTSASVPDETAAVLTEPAKFESHNTAMDVGASALNGAGYVLTQTAALPLTTLRLGRDAVLKVSRLD</sequence>
<dbReference type="AlphaFoldDB" id="A0AA88EW10"/>
<proteinExistence type="predicted"/>
<dbReference type="RefSeq" id="WP_149901643.1">
    <property type="nucleotide sequence ID" value="NZ_QRFF01000011.1"/>
</dbReference>
<dbReference type="EMBL" id="QRFF01000011">
    <property type="protein sequence ID" value="KAA3497950.1"/>
    <property type="molecule type" value="Genomic_DNA"/>
</dbReference>
<name>A0AA88EW10_RHIRH</name>